<comment type="caution">
    <text evidence="2">The sequence shown here is derived from an EMBL/GenBank/DDBJ whole genome shotgun (WGS) entry which is preliminary data.</text>
</comment>
<organism evidence="2 3">
    <name type="scientific">Euplotes crassus</name>
    <dbReference type="NCBI Taxonomy" id="5936"/>
    <lineage>
        <taxon>Eukaryota</taxon>
        <taxon>Sar</taxon>
        <taxon>Alveolata</taxon>
        <taxon>Ciliophora</taxon>
        <taxon>Intramacronucleata</taxon>
        <taxon>Spirotrichea</taxon>
        <taxon>Hypotrichia</taxon>
        <taxon>Euplotida</taxon>
        <taxon>Euplotidae</taxon>
        <taxon>Moneuplotes</taxon>
    </lineage>
</organism>
<name>A0AAD1U797_EUPCR</name>
<evidence type="ECO:0000313" key="2">
    <source>
        <dbReference type="EMBL" id="CAI2361614.1"/>
    </source>
</evidence>
<feature type="region of interest" description="Disordered" evidence="1">
    <location>
        <begin position="227"/>
        <end position="324"/>
    </location>
</feature>
<feature type="compositionally biased region" description="Polar residues" evidence="1">
    <location>
        <begin position="230"/>
        <end position="242"/>
    </location>
</feature>
<keyword evidence="3" id="KW-1185">Reference proteome</keyword>
<dbReference type="EMBL" id="CAMPGE010002804">
    <property type="protein sequence ID" value="CAI2361614.1"/>
    <property type="molecule type" value="Genomic_DNA"/>
</dbReference>
<gene>
    <name evidence="2" type="ORF">ECRASSUSDP1_LOCUS2926</name>
</gene>
<protein>
    <submittedName>
        <fullName evidence="2">Uncharacterized protein</fullName>
    </submittedName>
</protein>
<dbReference type="AlphaFoldDB" id="A0AAD1U797"/>
<sequence>MSQRIPQRKAPEYYQGVLKRWEQNPMSGQQHEESFLKLQREFRKYYPNIYILNSKALLIQHAVFGWLSGLRKVTPKFSGSQLSSSQIVFKPKFKLNELSRSSSVKRKVRSKVKSGKFDNKENLCHERSVHISPINCDNPKRMRVTKNKPEDKPQKLSVHPYGIDEGLTKRLILRDSKLNLSNRTTNLGTSLRNITNVIHKTVGKYNGDNLTRMEERKKNNLSMCHKTEYETTTNPFRPSSTLAKPRDDEYERQKKDKEARILRMQEAKRKYSKQKLKKSAWNTSCTESNSHTISKRQSPNDRKGSSVHQKKQMTKSRIIVKDLSPVSRDSKISHTGIDKENYRSFNERTSATGLTNAKMENSLLIIPKMNSSGARLPLTSRVSFKKSTQTNYKLMPSKYCKQRKMLKKLSSSVKAKTQVLSSHLREINKEKLVPKKEEIVLQTAPSLDFSDECPEMDSECTPENPEEMIKICENFKSLRTNPSPIPNYQKTTFSISNKRTQKRNFNYSNYYSSCSKNTDLAPVLTVSALEETDCGNDQDLYWRRESEGDQ</sequence>
<proteinExistence type="predicted"/>
<feature type="compositionally biased region" description="Polar residues" evidence="1">
    <location>
        <begin position="280"/>
        <end position="297"/>
    </location>
</feature>
<feature type="compositionally biased region" description="Basic and acidic residues" evidence="1">
    <location>
        <begin position="244"/>
        <end position="269"/>
    </location>
</feature>
<evidence type="ECO:0000313" key="3">
    <source>
        <dbReference type="Proteomes" id="UP001295684"/>
    </source>
</evidence>
<reference evidence="2" key="1">
    <citation type="submission" date="2023-07" db="EMBL/GenBank/DDBJ databases">
        <authorList>
            <consortium name="AG Swart"/>
            <person name="Singh M."/>
            <person name="Singh A."/>
            <person name="Seah K."/>
            <person name="Emmerich C."/>
        </authorList>
    </citation>
    <scope>NUCLEOTIDE SEQUENCE</scope>
    <source>
        <strain evidence="2">DP1</strain>
    </source>
</reference>
<accession>A0AAD1U797</accession>
<evidence type="ECO:0000256" key="1">
    <source>
        <dbReference type="SAM" id="MobiDB-lite"/>
    </source>
</evidence>
<dbReference type="Proteomes" id="UP001295684">
    <property type="component" value="Unassembled WGS sequence"/>
</dbReference>